<dbReference type="EMBL" id="JACOFV010000004">
    <property type="protein sequence ID" value="MBC3861616.1"/>
    <property type="molecule type" value="Genomic_DNA"/>
</dbReference>
<dbReference type="Gene3D" id="3.40.50.10610">
    <property type="entry name" value="ABC-type transport auxiliary lipoprotein component"/>
    <property type="match status" value="1"/>
</dbReference>
<gene>
    <name evidence="2" type="ORF">H8K32_05835</name>
</gene>
<protein>
    <recommendedName>
        <fullName evidence="1">Flagellar assembly protein T middle domain-containing protein</fullName>
    </recommendedName>
</protein>
<dbReference type="Pfam" id="PF16539">
    <property type="entry name" value="FlgT_M"/>
    <property type="match status" value="1"/>
</dbReference>
<organism evidence="2 3">
    <name type="scientific">Undibacterium jejuense</name>
    <dbReference type="NCBI Taxonomy" id="1344949"/>
    <lineage>
        <taxon>Bacteria</taxon>
        <taxon>Pseudomonadati</taxon>
        <taxon>Pseudomonadota</taxon>
        <taxon>Betaproteobacteria</taxon>
        <taxon>Burkholderiales</taxon>
        <taxon>Oxalobacteraceae</taxon>
        <taxon>Undibacterium</taxon>
    </lineage>
</organism>
<proteinExistence type="predicted"/>
<accession>A0A923HCT0</accession>
<name>A0A923HCT0_9BURK</name>
<sequence length="191" mass="21121">MTFVSGFCAAQALIPARDSGRSVLLTGFAVAHPTQLIDIDDIALGFPRELARRLEQGQQFSVRSTPELLSFNWQLNPPTPKMLAQVAETYKARYVISGDVRNAGIRIQPLMFGLWEKKIRALDVEIYVYDAQAGTLIESFKFTGSATGDVLVGKDYSFDGEAFRFTPFGKAIDDLIEQSAQAISSRLIVRP</sequence>
<evidence type="ECO:0000313" key="3">
    <source>
        <dbReference type="Proteomes" id="UP000634011"/>
    </source>
</evidence>
<reference evidence="2" key="1">
    <citation type="submission" date="2020-08" db="EMBL/GenBank/DDBJ databases">
        <title>Novel species isolated from subtropical streams in China.</title>
        <authorList>
            <person name="Lu H."/>
        </authorList>
    </citation>
    <scope>NUCLEOTIDE SEQUENCE</scope>
    <source>
        <strain evidence="2">KACC 12607</strain>
    </source>
</reference>
<dbReference type="AlphaFoldDB" id="A0A923HCT0"/>
<comment type="caution">
    <text evidence="2">The sequence shown here is derived from an EMBL/GenBank/DDBJ whole genome shotgun (WGS) entry which is preliminary data.</text>
</comment>
<dbReference type="InterPro" id="IPR032386">
    <property type="entry name" value="FlgT_M"/>
</dbReference>
<dbReference type="Proteomes" id="UP000634011">
    <property type="component" value="Unassembled WGS sequence"/>
</dbReference>
<evidence type="ECO:0000313" key="2">
    <source>
        <dbReference type="EMBL" id="MBC3861616.1"/>
    </source>
</evidence>
<feature type="domain" description="Flagellar assembly protein T middle" evidence="1">
    <location>
        <begin position="21"/>
        <end position="150"/>
    </location>
</feature>
<evidence type="ECO:0000259" key="1">
    <source>
        <dbReference type="Pfam" id="PF16539"/>
    </source>
</evidence>
<keyword evidence="3" id="KW-1185">Reference proteome</keyword>